<accession>A0A7I7Q6K6</accession>
<protein>
    <submittedName>
        <fullName evidence="2">Uncharacterized protein</fullName>
    </submittedName>
</protein>
<name>A0A7I7Q6K6_9MYCO</name>
<sequence>MTAGARSCRPSAPAGVHPTPEKREPTGSSPNRAALHSVEQSVEPIVGVQFGAVAKAVRSRHRVAAADDPADIHLTFEVFSSRVVPHR</sequence>
<dbReference type="EMBL" id="AP022587">
    <property type="protein sequence ID" value="BBY21646.1"/>
    <property type="molecule type" value="Genomic_DNA"/>
</dbReference>
<keyword evidence="3" id="KW-1185">Reference proteome</keyword>
<dbReference type="KEGG" id="msto:MSTO_18510"/>
<feature type="region of interest" description="Disordered" evidence="1">
    <location>
        <begin position="1"/>
        <end position="40"/>
    </location>
</feature>
<dbReference type="AlphaFoldDB" id="A0A7I7Q6K6"/>
<evidence type="ECO:0000256" key="1">
    <source>
        <dbReference type="SAM" id="MobiDB-lite"/>
    </source>
</evidence>
<organism evidence="2 3">
    <name type="scientific">Mycobacterium stomatepiae</name>
    <dbReference type="NCBI Taxonomy" id="470076"/>
    <lineage>
        <taxon>Bacteria</taxon>
        <taxon>Bacillati</taxon>
        <taxon>Actinomycetota</taxon>
        <taxon>Actinomycetes</taxon>
        <taxon>Mycobacteriales</taxon>
        <taxon>Mycobacteriaceae</taxon>
        <taxon>Mycobacterium</taxon>
        <taxon>Mycobacterium simiae complex</taxon>
    </lineage>
</organism>
<proteinExistence type="predicted"/>
<evidence type="ECO:0000313" key="2">
    <source>
        <dbReference type="EMBL" id="BBY21646.1"/>
    </source>
</evidence>
<reference evidence="2 3" key="1">
    <citation type="journal article" date="2019" name="Emerg. Microbes Infect.">
        <title>Comprehensive subspecies identification of 175 nontuberculous mycobacteria species based on 7547 genomic profiles.</title>
        <authorList>
            <person name="Matsumoto Y."/>
            <person name="Kinjo T."/>
            <person name="Motooka D."/>
            <person name="Nabeya D."/>
            <person name="Jung N."/>
            <person name="Uechi K."/>
            <person name="Horii T."/>
            <person name="Iida T."/>
            <person name="Fujita J."/>
            <person name="Nakamura S."/>
        </authorList>
    </citation>
    <scope>NUCLEOTIDE SEQUENCE [LARGE SCALE GENOMIC DNA]</scope>
    <source>
        <strain evidence="2 3">JCM 17783</strain>
    </source>
</reference>
<gene>
    <name evidence="2" type="ORF">MSTO_18510</name>
</gene>
<evidence type="ECO:0000313" key="3">
    <source>
        <dbReference type="Proteomes" id="UP000467130"/>
    </source>
</evidence>
<dbReference type="Proteomes" id="UP000467130">
    <property type="component" value="Chromosome"/>
</dbReference>